<dbReference type="InterPro" id="IPR025110">
    <property type="entry name" value="AMP-bd_C"/>
</dbReference>
<dbReference type="PANTHER" id="PTHR43767">
    <property type="entry name" value="LONG-CHAIN-FATTY-ACID--COA LIGASE"/>
    <property type="match status" value="1"/>
</dbReference>
<dbReference type="AlphaFoldDB" id="A0AAW3ZL68"/>
<dbReference type="Pfam" id="PF13193">
    <property type="entry name" value="AMP-binding_C"/>
    <property type="match status" value="1"/>
</dbReference>
<name>A0AAW3ZL68_9GAMM</name>
<dbReference type="InterPro" id="IPR045851">
    <property type="entry name" value="AMP-bd_C_sf"/>
</dbReference>
<comment type="subcellular location">
    <subcellularLocation>
        <location evidence="1">Membrane</location>
        <topology evidence="1">Peripheral membrane protein</topology>
    </subcellularLocation>
</comment>
<keyword evidence="4" id="KW-0472">Membrane</keyword>
<dbReference type="GO" id="GO:0016020">
    <property type="term" value="C:membrane"/>
    <property type="evidence" value="ECO:0007669"/>
    <property type="project" value="UniProtKB-SubCell"/>
</dbReference>
<evidence type="ECO:0000256" key="2">
    <source>
        <dbReference type="ARBA" id="ARBA00005005"/>
    </source>
</evidence>
<feature type="domain" description="AMP-dependent synthetase/ligase" evidence="8">
    <location>
        <begin position="32"/>
        <end position="310"/>
    </location>
</feature>
<dbReference type="PROSITE" id="PS00455">
    <property type="entry name" value="AMP_BINDING"/>
    <property type="match status" value="1"/>
</dbReference>
<feature type="domain" description="AMP-binding enzyme C-terminal" evidence="9">
    <location>
        <begin position="374"/>
        <end position="446"/>
    </location>
</feature>
<dbReference type="InterPro" id="IPR042099">
    <property type="entry name" value="ANL_N_sf"/>
</dbReference>
<keyword evidence="3 10" id="KW-0436">Ligase</keyword>
<evidence type="ECO:0000256" key="6">
    <source>
        <dbReference type="ARBA" id="ARBA00039545"/>
    </source>
</evidence>
<evidence type="ECO:0000256" key="3">
    <source>
        <dbReference type="ARBA" id="ARBA00022598"/>
    </source>
</evidence>
<evidence type="ECO:0000256" key="4">
    <source>
        <dbReference type="ARBA" id="ARBA00023136"/>
    </source>
</evidence>
<reference evidence="10 11" key="1">
    <citation type="submission" date="2020-09" db="EMBL/GenBank/DDBJ databases">
        <title>Pseudoxanthomonas sp. CAU 1598 isolated from sand of Yaerae Beach.</title>
        <authorList>
            <person name="Kim W."/>
        </authorList>
    </citation>
    <scope>NUCLEOTIDE SEQUENCE [LARGE SCALE GENOMIC DNA]</scope>
    <source>
        <strain evidence="10 11">CAU 1598</strain>
    </source>
</reference>
<accession>A0AAW3ZL68</accession>
<dbReference type="InterPro" id="IPR020845">
    <property type="entry name" value="AMP-binding_CS"/>
</dbReference>
<evidence type="ECO:0000313" key="11">
    <source>
        <dbReference type="Proteomes" id="UP000613768"/>
    </source>
</evidence>
<evidence type="ECO:0000259" key="9">
    <source>
        <dbReference type="Pfam" id="PF13193"/>
    </source>
</evidence>
<sequence length="461" mass="49976">MLAATAVSDPYQGTNNLALIRGPLERLLSVGPQDALSVEDFLRRVNGLAALLQQQAPTANQVLNLCENRQRFLLVLGAALSRGLPCLLPPSRAPDVIGEMLARYPNAIAMGDDRHDDGVRLDALPERYVSLPIELPSAAAERPIIAAEQLAVIGFTSGSSGPPKPQPKRWGSFCLSTGRNLDLLRRYVDRPLHAVVTVPPQHMYGMETSVLMPLLGEISVDQGRPFFPADIAAALSAASSPRALITTPVHLKSLLESELLLPQIDLILSATAPLSQSLAVKAEQRTGAVVLELFGSTETCVIAYRETAREQGWQPHPGVHFKAEPNGTWVKAPWIDEPVLLHDRMQIDADGRFYLTGRCSDHLEIGGKRASLQEINQRLLALPGVQDAVVFIPEGRAGVTRLAALVVAPGCNARDLLKALRASVDPLFLPRPLRLVERLPRNDTGKLPREALLAALRATED</sequence>
<dbReference type="SUPFAM" id="SSF56801">
    <property type="entry name" value="Acetyl-CoA synthetase-like"/>
    <property type="match status" value="1"/>
</dbReference>
<dbReference type="Pfam" id="PF00501">
    <property type="entry name" value="AMP-binding"/>
    <property type="match status" value="1"/>
</dbReference>
<comment type="pathway">
    <text evidence="2">Lipid metabolism; fatty acid beta-oxidation.</text>
</comment>
<organism evidence="10 11">
    <name type="scientific">Pseudomarimonas arenosa</name>
    <dbReference type="NCBI Taxonomy" id="2774145"/>
    <lineage>
        <taxon>Bacteria</taxon>
        <taxon>Pseudomonadati</taxon>
        <taxon>Pseudomonadota</taxon>
        <taxon>Gammaproteobacteria</taxon>
        <taxon>Lysobacterales</taxon>
        <taxon>Lysobacteraceae</taxon>
        <taxon>Pseudomarimonas</taxon>
    </lineage>
</organism>
<dbReference type="PANTHER" id="PTHR43767:SF8">
    <property type="entry name" value="LONG-CHAIN-FATTY-ACID--COA LIGASE"/>
    <property type="match status" value="1"/>
</dbReference>
<dbReference type="Gene3D" id="3.40.50.12780">
    <property type="entry name" value="N-terminal domain of ligase-like"/>
    <property type="match status" value="1"/>
</dbReference>
<dbReference type="InterPro" id="IPR000873">
    <property type="entry name" value="AMP-dep_synth/lig_dom"/>
</dbReference>
<dbReference type="EMBL" id="JACYTR010000009">
    <property type="protein sequence ID" value="MBD8525419.1"/>
    <property type="molecule type" value="Genomic_DNA"/>
</dbReference>
<protein>
    <recommendedName>
        <fullName evidence="6">Long-chain-fatty-acid--CoA ligase</fullName>
        <ecNumber evidence="5">6.2.1.3</ecNumber>
    </recommendedName>
    <alternativeName>
        <fullName evidence="7">Long-chain acyl-CoA synthetase</fullName>
    </alternativeName>
</protein>
<dbReference type="Proteomes" id="UP000613768">
    <property type="component" value="Unassembled WGS sequence"/>
</dbReference>
<evidence type="ECO:0000259" key="8">
    <source>
        <dbReference type="Pfam" id="PF00501"/>
    </source>
</evidence>
<comment type="caution">
    <text evidence="10">The sequence shown here is derived from an EMBL/GenBank/DDBJ whole genome shotgun (WGS) entry which is preliminary data.</text>
</comment>
<keyword evidence="11" id="KW-1185">Reference proteome</keyword>
<evidence type="ECO:0000256" key="1">
    <source>
        <dbReference type="ARBA" id="ARBA00004170"/>
    </source>
</evidence>
<dbReference type="GO" id="GO:0004467">
    <property type="term" value="F:long-chain fatty acid-CoA ligase activity"/>
    <property type="evidence" value="ECO:0007669"/>
    <property type="project" value="UniProtKB-EC"/>
</dbReference>
<gene>
    <name evidence="10" type="ORF">IFO71_06655</name>
</gene>
<dbReference type="EC" id="6.2.1.3" evidence="5"/>
<dbReference type="Gene3D" id="3.30.300.30">
    <property type="match status" value="1"/>
</dbReference>
<dbReference type="InterPro" id="IPR050237">
    <property type="entry name" value="ATP-dep_AMP-bd_enzyme"/>
</dbReference>
<proteinExistence type="predicted"/>
<evidence type="ECO:0000256" key="5">
    <source>
        <dbReference type="ARBA" id="ARBA00026121"/>
    </source>
</evidence>
<evidence type="ECO:0000256" key="7">
    <source>
        <dbReference type="ARBA" id="ARBA00042773"/>
    </source>
</evidence>
<evidence type="ECO:0000313" key="10">
    <source>
        <dbReference type="EMBL" id="MBD8525419.1"/>
    </source>
</evidence>